<evidence type="ECO:0000256" key="1">
    <source>
        <dbReference type="ARBA" id="ARBA00004651"/>
    </source>
</evidence>
<dbReference type="PATRIC" id="fig|1423730.4.peg.1328"/>
<gene>
    <name evidence="12" type="ORF">FC75_GL001271</name>
</gene>
<dbReference type="GO" id="GO:0022857">
    <property type="term" value="F:transmembrane transporter activity"/>
    <property type="evidence" value="ECO:0007669"/>
    <property type="project" value="InterPro"/>
</dbReference>
<keyword evidence="8 9" id="KW-0472">Membrane</keyword>
<dbReference type="RefSeq" id="WP_056989249.1">
    <property type="nucleotide sequence ID" value="NZ_AYZJ01000023.1"/>
</dbReference>
<accession>A0A0R2FEA5</accession>
<dbReference type="Pfam" id="PF00497">
    <property type="entry name" value="SBP_bac_3"/>
    <property type="match status" value="1"/>
</dbReference>
<evidence type="ECO:0000259" key="11">
    <source>
        <dbReference type="PROSITE" id="PS50928"/>
    </source>
</evidence>
<dbReference type="SMART" id="SM00062">
    <property type="entry name" value="PBPb"/>
    <property type="match status" value="1"/>
</dbReference>
<evidence type="ECO:0000256" key="3">
    <source>
        <dbReference type="ARBA" id="ARBA00022448"/>
    </source>
</evidence>
<evidence type="ECO:0000256" key="7">
    <source>
        <dbReference type="ARBA" id="ARBA00022989"/>
    </source>
</evidence>
<dbReference type="AlphaFoldDB" id="A0A0R2FEA5"/>
<feature type="chain" id="PRO_5038806859" evidence="10">
    <location>
        <begin position="27"/>
        <end position="487"/>
    </location>
</feature>
<sequence>MHKLYRWVIGLLAMLLVAGTALTTTATQPVAAAGNTTNSVQQIKQRGYVILGVSADYAPLEFHATVDGSDTIVGADISLAKQIAKDMGVKLQIKEMGFDALIGALKTGKVDMVISGMSATPERAKQVEFSKSYTEEKQIMVVKKDQASKYKNVADFSGKKVGAQKQSTQEQIAKAELQGAKIVPLEKANDVIAQVEYGKIDAAVMSNIVAGAYVQKTPSLKIIDPKFATGKAPTVVALPKGDTAMKNQVNKTIDKVRKDHMWAGWMDQAYKLQNQSNSFWSKYGSFFIKGAAYTLLFALLTVIAGTILGTILALMRRSSIWILKAIAVVYVEFIRGTPLMVQAFIVFFGLQVLGLNLSAFVSGAIAMGINSGAYVAEIIRSGLNSVPIGQTEAARSLGLSNGETTRYVVLPQAVKNIWPALGNEFVTDIKESSVLSVIGATELMFEGTTVQGASFEPFFPIMIVALIYFAMTFILSRALGFVEHRLN</sequence>
<keyword evidence="10" id="KW-0732">Signal</keyword>
<organism evidence="12 13">
    <name type="scientific">Lacticaseibacillus camelliae DSM 22697 = JCM 13995</name>
    <dbReference type="NCBI Taxonomy" id="1423730"/>
    <lineage>
        <taxon>Bacteria</taxon>
        <taxon>Bacillati</taxon>
        <taxon>Bacillota</taxon>
        <taxon>Bacilli</taxon>
        <taxon>Lactobacillales</taxon>
        <taxon>Lactobacillaceae</taxon>
        <taxon>Lacticaseibacillus</taxon>
    </lineage>
</organism>
<proteinExistence type="inferred from homology"/>
<evidence type="ECO:0000313" key="13">
    <source>
        <dbReference type="Proteomes" id="UP000050865"/>
    </source>
</evidence>
<dbReference type="Proteomes" id="UP000050865">
    <property type="component" value="Unassembled WGS sequence"/>
</dbReference>
<dbReference type="PROSITE" id="PS50928">
    <property type="entry name" value="ABC_TM1"/>
    <property type="match status" value="1"/>
</dbReference>
<comment type="similarity">
    <text evidence="2">Belongs to the binding-protein-dependent transport system permease family. HisMQ subfamily.</text>
</comment>
<keyword evidence="6" id="KW-0029">Amino-acid transport</keyword>
<dbReference type="GO" id="GO:0006865">
    <property type="term" value="P:amino acid transport"/>
    <property type="evidence" value="ECO:0007669"/>
    <property type="project" value="UniProtKB-KW"/>
</dbReference>
<dbReference type="InterPro" id="IPR000515">
    <property type="entry name" value="MetI-like"/>
</dbReference>
<evidence type="ECO:0000256" key="2">
    <source>
        <dbReference type="ARBA" id="ARBA00010072"/>
    </source>
</evidence>
<dbReference type="STRING" id="1423730.FC75_GL001271"/>
<dbReference type="CDD" id="cd06261">
    <property type="entry name" value="TM_PBP2"/>
    <property type="match status" value="1"/>
</dbReference>
<dbReference type="EMBL" id="AYZJ01000023">
    <property type="protein sequence ID" value="KRN24469.1"/>
    <property type="molecule type" value="Genomic_DNA"/>
</dbReference>
<evidence type="ECO:0000256" key="4">
    <source>
        <dbReference type="ARBA" id="ARBA00022475"/>
    </source>
</evidence>
<evidence type="ECO:0000256" key="6">
    <source>
        <dbReference type="ARBA" id="ARBA00022970"/>
    </source>
</evidence>
<dbReference type="Gene3D" id="3.40.190.10">
    <property type="entry name" value="Periplasmic binding protein-like II"/>
    <property type="match status" value="2"/>
</dbReference>
<evidence type="ECO:0000256" key="10">
    <source>
        <dbReference type="SAM" id="SignalP"/>
    </source>
</evidence>
<feature type="transmembrane region" description="Helical" evidence="9">
    <location>
        <begin position="458"/>
        <end position="482"/>
    </location>
</feature>
<dbReference type="InterPro" id="IPR001638">
    <property type="entry name" value="Solute-binding_3/MltF_N"/>
</dbReference>
<feature type="domain" description="ABC transmembrane type-1" evidence="11">
    <location>
        <begin position="291"/>
        <end position="479"/>
    </location>
</feature>
<protein>
    <submittedName>
        <fullName evidence="12">ABC-type amino acid transport system protein</fullName>
    </submittedName>
</protein>
<evidence type="ECO:0000313" key="12">
    <source>
        <dbReference type="EMBL" id="KRN24469.1"/>
    </source>
</evidence>
<dbReference type="Pfam" id="PF00528">
    <property type="entry name" value="BPD_transp_1"/>
    <property type="match status" value="1"/>
</dbReference>
<dbReference type="NCBIfam" id="TIGR01726">
    <property type="entry name" value="HEQRo_perm_3TM"/>
    <property type="match status" value="1"/>
</dbReference>
<feature type="signal peptide" evidence="10">
    <location>
        <begin position="1"/>
        <end position="26"/>
    </location>
</feature>
<comment type="subcellular location">
    <subcellularLocation>
        <location evidence="1 9">Cell membrane</location>
        <topology evidence="1 9">Multi-pass membrane protein</topology>
    </subcellularLocation>
</comment>
<dbReference type="FunFam" id="1.10.3720.10:FF:000033">
    <property type="entry name" value="Polar amino acid ABC transporter permease"/>
    <property type="match status" value="1"/>
</dbReference>
<evidence type="ECO:0000256" key="9">
    <source>
        <dbReference type="RuleBase" id="RU363032"/>
    </source>
</evidence>
<dbReference type="InterPro" id="IPR010065">
    <property type="entry name" value="AA_ABC_transptr_permease_3TM"/>
</dbReference>
<dbReference type="InterPro" id="IPR043429">
    <property type="entry name" value="ArtM/GltK/GlnP/TcyL/YhdX-like"/>
</dbReference>
<dbReference type="SUPFAM" id="SSF53850">
    <property type="entry name" value="Periplasmic binding protein-like II"/>
    <property type="match status" value="1"/>
</dbReference>
<comment type="caution">
    <text evidence="12">The sequence shown here is derived from an EMBL/GenBank/DDBJ whole genome shotgun (WGS) entry which is preliminary data.</text>
</comment>
<keyword evidence="13" id="KW-1185">Reference proteome</keyword>
<dbReference type="Gene3D" id="1.10.3720.10">
    <property type="entry name" value="MetI-like"/>
    <property type="match status" value="1"/>
</dbReference>
<evidence type="ECO:0000256" key="5">
    <source>
        <dbReference type="ARBA" id="ARBA00022692"/>
    </source>
</evidence>
<evidence type="ECO:0000256" key="8">
    <source>
        <dbReference type="ARBA" id="ARBA00023136"/>
    </source>
</evidence>
<keyword evidence="3 9" id="KW-0813">Transport</keyword>
<keyword evidence="4" id="KW-1003">Cell membrane</keyword>
<dbReference type="PANTHER" id="PTHR30614:SF20">
    <property type="entry name" value="GLUTAMINE TRANSPORT SYSTEM PERMEASE PROTEIN GLNP"/>
    <property type="match status" value="1"/>
</dbReference>
<name>A0A0R2FEA5_9LACO</name>
<keyword evidence="5 9" id="KW-0812">Transmembrane</keyword>
<reference evidence="12 13" key="1">
    <citation type="journal article" date="2015" name="Genome Announc.">
        <title>Expanding the biotechnology potential of lactobacilli through comparative genomics of 213 strains and associated genera.</title>
        <authorList>
            <person name="Sun Z."/>
            <person name="Harris H.M."/>
            <person name="McCann A."/>
            <person name="Guo C."/>
            <person name="Argimon S."/>
            <person name="Zhang W."/>
            <person name="Yang X."/>
            <person name="Jeffery I.B."/>
            <person name="Cooney J.C."/>
            <person name="Kagawa T.F."/>
            <person name="Liu W."/>
            <person name="Song Y."/>
            <person name="Salvetti E."/>
            <person name="Wrobel A."/>
            <person name="Rasinkangas P."/>
            <person name="Parkhill J."/>
            <person name="Rea M.C."/>
            <person name="O'Sullivan O."/>
            <person name="Ritari J."/>
            <person name="Douillard F.P."/>
            <person name="Paul Ross R."/>
            <person name="Yang R."/>
            <person name="Briner A.E."/>
            <person name="Felis G.E."/>
            <person name="de Vos W.M."/>
            <person name="Barrangou R."/>
            <person name="Klaenhammer T.R."/>
            <person name="Caufield P.W."/>
            <person name="Cui Y."/>
            <person name="Zhang H."/>
            <person name="O'Toole P.W."/>
        </authorList>
    </citation>
    <scope>NUCLEOTIDE SEQUENCE [LARGE SCALE GENOMIC DNA]</scope>
    <source>
        <strain evidence="12 13">DSM 22697</strain>
    </source>
</reference>
<dbReference type="PANTHER" id="PTHR30614">
    <property type="entry name" value="MEMBRANE COMPONENT OF AMINO ACID ABC TRANSPORTER"/>
    <property type="match status" value="1"/>
</dbReference>
<feature type="transmembrane region" description="Helical" evidence="9">
    <location>
        <begin position="291"/>
        <end position="315"/>
    </location>
</feature>
<dbReference type="SUPFAM" id="SSF161098">
    <property type="entry name" value="MetI-like"/>
    <property type="match status" value="1"/>
</dbReference>
<dbReference type="InterPro" id="IPR035906">
    <property type="entry name" value="MetI-like_sf"/>
</dbReference>
<keyword evidence="7 9" id="KW-1133">Transmembrane helix</keyword>
<dbReference type="GO" id="GO:0043190">
    <property type="term" value="C:ATP-binding cassette (ABC) transporter complex"/>
    <property type="evidence" value="ECO:0007669"/>
    <property type="project" value="InterPro"/>
</dbReference>